<sequence>MDDGFDDYVAARYERLRHAAYLLTGNRATAEDLVQTALAKAWVAWRRIDGDPDRYVHRIIVNTHASWWRRKWRGEVPAEHLPDLPDQRDLATEVGRRHVLRQAIGDLPRQQRAVIVLHYFEDLTLVQCADVLGCSVGSVKAQLSRALRRLRVDSETHLTGAER</sequence>
<keyword evidence="3" id="KW-0731">Sigma factor</keyword>
<dbReference type="CDD" id="cd06171">
    <property type="entry name" value="Sigma70_r4"/>
    <property type="match status" value="1"/>
</dbReference>
<dbReference type="NCBIfam" id="TIGR02983">
    <property type="entry name" value="SigE-fam_strep"/>
    <property type="match status" value="1"/>
</dbReference>
<evidence type="ECO:0000256" key="5">
    <source>
        <dbReference type="ARBA" id="ARBA00023163"/>
    </source>
</evidence>
<gene>
    <name evidence="8" type="ORF">ACFQSB_10295</name>
</gene>
<name>A0ABW2P106_9ACTN</name>
<dbReference type="InterPro" id="IPR014325">
    <property type="entry name" value="RNA_pol_sigma-E_actinobac"/>
</dbReference>
<evidence type="ECO:0000313" key="8">
    <source>
        <dbReference type="EMBL" id="MFC7382593.1"/>
    </source>
</evidence>
<dbReference type="InterPro" id="IPR014284">
    <property type="entry name" value="RNA_pol_sigma-70_dom"/>
</dbReference>
<keyword evidence="9" id="KW-1185">Reference proteome</keyword>
<comment type="similarity">
    <text evidence="1">Belongs to the sigma-70 factor family. ECF subfamily.</text>
</comment>
<evidence type="ECO:0000313" key="9">
    <source>
        <dbReference type="Proteomes" id="UP001596496"/>
    </source>
</evidence>
<dbReference type="Gene3D" id="1.10.1740.10">
    <property type="match status" value="1"/>
</dbReference>
<evidence type="ECO:0000259" key="6">
    <source>
        <dbReference type="Pfam" id="PF04542"/>
    </source>
</evidence>
<dbReference type="InterPro" id="IPR013325">
    <property type="entry name" value="RNA_pol_sigma_r2"/>
</dbReference>
<dbReference type="PANTHER" id="PTHR43133">
    <property type="entry name" value="RNA POLYMERASE ECF-TYPE SIGMA FACTO"/>
    <property type="match status" value="1"/>
</dbReference>
<dbReference type="Pfam" id="PF04542">
    <property type="entry name" value="Sigma70_r2"/>
    <property type="match status" value="1"/>
</dbReference>
<protein>
    <submittedName>
        <fullName evidence="8">SigE family RNA polymerase sigma factor</fullName>
    </submittedName>
</protein>
<keyword evidence="2" id="KW-0805">Transcription regulation</keyword>
<accession>A0ABW2P106</accession>
<evidence type="ECO:0000256" key="4">
    <source>
        <dbReference type="ARBA" id="ARBA00023125"/>
    </source>
</evidence>
<evidence type="ECO:0000256" key="3">
    <source>
        <dbReference type="ARBA" id="ARBA00023082"/>
    </source>
</evidence>
<feature type="domain" description="RNA polymerase sigma-70 region 2" evidence="6">
    <location>
        <begin position="12"/>
        <end position="73"/>
    </location>
</feature>
<keyword evidence="5" id="KW-0804">Transcription</keyword>
<proteinExistence type="inferred from homology"/>
<dbReference type="EMBL" id="JBHTCG010000005">
    <property type="protein sequence ID" value="MFC7382593.1"/>
    <property type="molecule type" value="Genomic_DNA"/>
</dbReference>
<dbReference type="Proteomes" id="UP001596496">
    <property type="component" value="Unassembled WGS sequence"/>
</dbReference>
<dbReference type="RefSeq" id="WP_380825867.1">
    <property type="nucleotide sequence ID" value="NZ_JBHTCG010000005.1"/>
</dbReference>
<dbReference type="NCBIfam" id="TIGR02937">
    <property type="entry name" value="sigma70-ECF"/>
    <property type="match status" value="1"/>
</dbReference>
<dbReference type="InterPro" id="IPR013324">
    <property type="entry name" value="RNA_pol_sigma_r3/r4-like"/>
</dbReference>
<dbReference type="InterPro" id="IPR007627">
    <property type="entry name" value="RNA_pol_sigma70_r2"/>
</dbReference>
<evidence type="ECO:0000256" key="2">
    <source>
        <dbReference type="ARBA" id="ARBA00023015"/>
    </source>
</evidence>
<dbReference type="SUPFAM" id="SSF88659">
    <property type="entry name" value="Sigma3 and sigma4 domains of RNA polymerase sigma factors"/>
    <property type="match status" value="1"/>
</dbReference>
<dbReference type="PANTHER" id="PTHR43133:SF50">
    <property type="entry name" value="ECF RNA POLYMERASE SIGMA FACTOR SIGM"/>
    <property type="match status" value="1"/>
</dbReference>
<dbReference type="InterPro" id="IPR039425">
    <property type="entry name" value="RNA_pol_sigma-70-like"/>
</dbReference>
<evidence type="ECO:0000256" key="1">
    <source>
        <dbReference type="ARBA" id="ARBA00010641"/>
    </source>
</evidence>
<reference evidence="9" key="1">
    <citation type="journal article" date="2019" name="Int. J. Syst. Evol. Microbiol.">
        <title>The Global Catalogue of Microorganisms (GCM) 10K type strain sequencing project: providing services to taxonomists for standard genome sequencing and annotation.</title>
        <authorList>
            <consortium name="The Broad Institute Genomics Platform"/>
            <consortium name="The Broad Institute Genome Sequencing Center for Infectious Disease"/>
            <person name="Wu L."/>
            <person name="Ma J."/>
        </authorList>
    </citation>
    <scope>NUCLEOTIDE SEQUENCE [LARGE SCALE GENOMIC DNA]</scope>
    <source>
        <strain evidence="9">CECT 7649</strain>
    </source>
</reference>
<evidence type="ECO:0000259" key="7">
    <source>
        <dbReference type="Pfam" id="PF08281"/>
    </source>
</evidence>
<dbReference type="SUPFAM" id="SSF88946">
    <property type="entry name" value="Sigma2 domain of RNA polymerase sigma factors"/>
    <property type="match status" value="1"/>
</dbReference>
<feature type="domain" description="RNA polymerase sigma factor 70 region 4 type 2" evidence="7">
    <location>
        <begin position="99"/>
        <end position="150"/>
    </location>
</feature>
<dbReference type="Gene3D" id="1.10.10.10">
    <property type="entry name" value="Winged helix-like DNA-binding domain superfamily/Winged helix DNA-binding domain"/>
    <property type="match status" value="1"/>
</dbReference>
<dbReference type="InterPro" id="IPR013249">
    <property type="entry name" value="RNA_pol_sigma70_r4_t2"/>
</dbReference>
<organism evidence="8 9">
    <name type="scientific">Sphaerisporangium rhizosphaerae</name>
    <dbReference type="NCBI Taxonomy" id="2269375"/>
    <lineage>
        <taxon>Bacteria</taxon>
        <taxon>Bacillati</taxon>
        <taxon>Actinomycetota</taxon>
        <taxon>Actinomycetes</taxon>
        <taxon>Streptosporangiales</taxon>
        <taxon>Streptosporangiaceae</taxon>
        <taxon>Sphaerisporangium</taxon>
    </lineage>
</organism>
<comment type="caution">
    <text evidence="8">The sequence shown here is derived from an EMBL/GenBank/DDBJ whole genome shotgun (WGS) entry which is preliminary data.</text>
</comment>
<dbReference type="Pfam" id="PF08281">
    <property type="entry name" value="Sigma70_r4_2"/>
    <property type="match status" value="1"/>
</dbReference>
<dbReference type="InterPro" id="IPR036388">
    <property type="entry name" value="WH-like_DNA-bd_sf"/>
</dbReference>
<keyword evidence="4" id="KW-0238">DNA-binding</keyword>